<gene>
    <name evidence="2" type="ORF">GCM10011396_19050</name>
</gene>
<dbReference type="AlphaFoldDB" id="A0A916XGN3"/>
<reference evidence="2" key="2">
    <citation type="submission" date="2020-09" db="EMBL/GenBank/DDBJ databases">
        <authorList>
            <person name="Sun Q."/>
            <person name="Zhou Y."/>
        </authorList>
    </citation>
    <scope>NUCLEOTIDE SEQUENCE</scope>
    <source>
        <strain evidence="2">CGMCC 1.10998</strain>
    </source>
</reference>
<feature type="region of interest" description="Disordered" evidence="1">
    <location>
        <begin position="1"/>
        <end position="23"/>
    </location>
</feature>
<protein>
    <submittedName>
        <fullName evidence="2">Uncharacterized protein</fullName>
    </submittedName>
</protein>
<evidence type="ECO:0000256" key="1">
    <source>
        <dbReference type="SAM" id="MobiDB-lite"/>
    </source>
</evidence>
<keyword evidence="3" id="KW-1185">Reference proteome</keyword>
<name>A0A916XGN3_9BURK</name>
<proteinExistence type="predicted"/>
<feature type="region of interest" description="Disordered" evidence="1">
    <location>
        <begin position="38"/>
        <end position="57"/>
    </location>
</feature>
<accession>A0A916XGN3</accession>
<comment type="caution">
    <text evidence="2">The sequence shown here is derived from an EMBL/GenBank/DDBJ whole genome shotgun (WGS) entry which is preliminary data.</text>
</comment>
<reference evidence="2" key="1">
    <citation type="journal article" date="2014" name="Int. J. Syst. Evol. Microbiol.">
        <title>Complete genome sequence of Corynebacterium casei LMG S-19264T (=DSM 44701T), isolated from a smear-ripened cheese.</title>
        <authorList>
            <consortium name="US DOE Joint Genome Institute (JGI-PGF)"/>
            <person name="Walter F."/>
            <person name="Albersmeier A."/>
            <person name="Kalinowski J."/>
            <person name="Ruckert C."/>
        </authorList>
    </citation>
    <scope>NUCLEOTIDE SEQUENCE</scope>
    <source>
        <strain evidence="2">CGMCC 1.10998</strain>
    </source>
</reference>
<sequence>MRGVNSELLTTSATQSSATFKANPSGTVHLGALQRCAASKDGQSLRRDTPRTASQMDSFALAPIYEMSSNKKGQDWVTPENQKAMQQ</sequence>
<feature type="compositionally biased region" description="Low complexity" evidence="1">
    <location>
        <begin position="1"/>
        <end position="19"/>
    </location>
</feature>
<evidence type="ECO:0000313" key="2">
    <source>
        <dbReference type="EMBL" id="GGC72127.1"/>
    </source>
</evidence>
<organism evidence="2 3">
    <name type="scientific">Undibacterium terreum</name>
    <dbReference type="NCBI Taxonomy" id="1224302"/>
    <lineage>
        <taxon>Bacteria</taxon>
        <taxon>Pseudomonadati</taxon>
        <taxon>Pseudomonadota</taxon>
        <taxon>Betaproteobacteria</taxon>
        <taxon>Burkholderiales</taxon>
        <taxon>Oxalobacteraceae</taxon>
        <taxon>Undibacterium</taxon>
    </lineage>
</organism>
<dbReference type="Proteomes" id="UP000637423">
    <property type="component" value="Unassembled WGS sequence"/>
</dbReference>
<dbReference type="EMBL" id="BMED01000002">
    <property type="protein sequence ID" value="GGC72127.1"/>
    <property type="molecule type" value="Genomic_DNA"/>
</dbReference>
<evidence type="ECO:0000313" key="3">
    <source>
        <dbReference type="Proteomes" id="UP000637423"/>
    </source>
</evidence>